<organism evidence="2 3">
    <name type="scientific">Motiliproteus coralliicola</name>
    <dbReference type="NCBI Taxonomy" id="2283196"/>
    <lineage>
        <taxon>Bacteria</taxon>
        <taxon>Pseudomonadati</taxon>
        <taxon>Pseudomonadota</taxon>
        <taxon>Gammaproteobacteria</taxon>
        <taxon>Oceanospirillales</taxon>
        <taxon>Oceanospirillaceae</taxon>
        <taxon>Motiliproteus</taxon>
    </lineage>
</organism>
<feature type="chain" id="PRO_5016697097" description="META domain-containing protein" evidence="1">
    <location>
        <begin position="21"/>
        <end position="309"/>
    </location>
</feature>
<protein>
    <recommendedName>
        <fullName evidence="4">META domain-containing protein</fullName>
    </recommendedName>
</protein>
<evidence type="ECO:0008006" key="4">
    <source>
        <dbReference type="Google" id="ProtNLM"/>
    </source>
</evidence>
<keyword evidence="1" id="KW-0732">Signal</keyword>
<dbReference type="EMBL" id="QQOH01000004">
    <property type="protein sequence ID" value="RDE19006.1"/>
    <property type="molecule type" value="Genomic_DNA"/>
</dbReference>
<sequence>MYRFIFLPILALLVAGCSNSLPMPEKATSSDRFDGVWLAERTLVDKYQRYGRINYTCTPAENQKSLLFIHQGHVGLIGNPESSGVIDDSGLLFLRATSGEFLMHSEMNKSRDEIYHGRFESTRGDGRHIAAISGESGGCKGSFKATKIDLVAHLYTDSSMRAHRFTLRADDKVSVAEFWSKPIYKARSSLIALIDDARSRVCSGYWNKSDEYAMSGRWALYCGDGVTLDGNWHLQGSRLTAEGFGVDEKPVIISGMINNPHRKSWPQSGIYIGNKPKESHSEIVNCRIGRKEFMTSSISCLHENGEILP</sequence>
<dbReference type="AlphaFoldDB" id="A0A369WEG3"/>
<evidence type="ECO:0000313" key="2">
    <source>
        <dbReference type="EMBL" id="RDE19006.1"/>
    </source>
</evidence>
<keyword evidence="3" id="KW-1185">Reference proteome</keyword>
<gene>
    <name evidence="2" type="ORF">DV711_15495</name>
</gene>
<dbReference type="RefSeq" id="WP_114696626.1">
    <property type="nucleotide sequence ID" value="NZ_QQOH01000004.1"/>
</dbReference>
<proteinExistence type="predicted"/>
<name>A0A369WEG3_9GAMM</name>
<dbReference type="OrthoDB" id="7933613at2"/>
<comment type="caution">
    <text evidence="2">The sequence shown here is derived from an EMBL/GenBank/DDBJ whole genome shotgun (WGS) entry which is preliminary data.</text>
</comment>
<evidence type="ECO:0000256" key="1">
    <source>
        <dbReference type="SAM" id="SignalP"/>
    </source>
</evidence>
<reference evidence="2 3" key="1">
    <citation type="submission" date="2018-07" db="EMBL/GenBank/DDBJ databases">
        <title>Motiliproteus coralliicola sp. nov., a bacterium isolated from Coral.</title>
        <authorList>
            <person name="Wang G."/>
        </authorList>
    </citation>
    <scope>NUCLEOTIDE SEQUENCE [LARGE SCALE GENOMIC DNA]</scope>
    <source>
        <strain evidence="2 3">C34</strain>
    </source>
</reference>
<feature type="signal peptide" evidence="1">
    <location>
        <begin position="1"/>
        <end position="20"/>
    </location>
</feature>
<evidence type="ECO:0000313" key="3">
    <source>
        <dbReference type="Proteomes" id="UP000253769"/>
    </source>
</evidence>
<dbReference type="PROSITE" id="PS51257">
    <property type="entry name" value="PROKAR_LIPOPROTEIN"/>
    <property type="match status" value="1"/>
</dbReference>
<accession>A0A369WEG3</accession>
<dbReference type="Proteomes" id="UP000253769">
    <property type="component" value="Unassembled WGS sequence"/>
</dbReference>